<protein>
    <submittedName>
        <fullName evidence="6">LysR substrate-binding domain-containing protein</fullName>
    </submittedName>
</protein>
<dbReference type="RefSeq" id="WP_375733479.1">
    <property type="nucleotide sequence ID" value="NZ_JBCGDC010000012.1"/>
</dbReference>
<organism evidence="6 7">
    <name type="scientific">Polymorphospora lycopeni</name>
    <dbReference type="NCBI Taxonomy" id="3140240"/>
    <lineage>
        <taxon>Bacteria</taxon>
        <taxon>Bacillati</taxon>
        <taxon>Actinomycetota</taxon>
        <taxon>Actinomycetes</taxon>
        <taxon>Micromonosporales</taxon>
        <taxon>Micromonosporaceae</taxon>
        <taxon>Polymorphospora</taxon>
    </lineage>
</organism>
<keyword evidence="3" id="KW-0238">DNA-binding</keyword>
<name>A0ABV5CP16_9ACTN</name>
<evidence type="ECO:0000313" key="6">
    <source>
        <dbReference type="EMBL" id="MFB6392776.1"/>
    </source>
</evidence>
<sequence length="118" mass="12558">MASVVGQHGFTPARVRHARNPEFVLGLVLAGRGIAFEPEEATRREPRVVWRPIVDHPLHRVVSAAWPAPAPHTAAEHFAQIAAETLDEPSPAPTGVPAPDSACPWNIVFAPQAAGAGR</sequence>
<comment type="caution">
    <text evidence="6">The sequence shown here is derived from an EMBL/GenBank/DDBJ whole genome shotgun (WGS) entry which is preliminary data.</text>
</comment>
<gene>
    <name evidence="6" type="ORF">AAFH96_06590</name>
</gene>
<evidence type="ECO:0000256" key="1">
    <source>
        <dbReference type="ARBA" id="ARBA00009437"/>
    </source>
</evidence>
<evidence type="ECO:0000256" key="3">
    <source>
        <dbReference type="ARBA" id="ARBA00023125"/>
    </source>
</evidence>
<evidence type="ECO:0000259" key="5">
    <source>
        <dbReference type="Pfam" id="PF03466"/>
    </source>
</evidence>
<feature type="domain" description="LysR substrate-binding" evidence="5">
    <location>
        <begin position="4"/>
        <end position="86"/>
    </location>
</feature>
<evidence type="ECO:0000313" key="7">
    <source>
        <dbReference type="Proteomes" id="UP001582793"/>
    </source>
</evidence>
<dbReference type="PANTHER" id="PTHR30346:SF0">
    <property type="entry name" value="HCA OPERON TRANSCRIPTIONAL ACTIVATOR HCAR"/>
    <property type="match status" value="1"/>
</dbReference>
<keyword evidence="4" id="KW-0804">Transcription</keyword>
<dbReference type="Proteomes" id="UP001582793">
    <property type="component" value="Unassembled WGS sequence"/>
</dbReference>
<dbReference type="Gene3D" id="3.40.190.10">
    <property type="entry name" value="Periplasmic binding protein-like II"/>
    <property type="match status" value="2"/>
</dbReference>
<dbReference type="Pfam" id="PF03466">
    <property type="entry name" value="LysR_substrate"/>
    <property type="match status" value="1"/>
</dbReference>
<comment type="similarity">
    <text evidence="1">Belongs to the LysR transcriptional regulatory family.</text>
</comment>
<proteinExistence type="inferred from homology"/>
<evidence type="ECO:0000256" key="2">
    <source>
        <dbReference type="ARBA" id="ARBA00023015"/>
    </source>
</evidence>
<evidence type="ECO:0000256" key="4">
    <source>
        <dbReference type="ARBA" id="ARBA00023163"/>
    </source>
</evidence>
<dbReference type="EMBL" id="JBCGDC010000012">
    <property type="protein sequence ID" value="MFB6392776.1"/>
    <property type="molecule type" value="Genomic_DNA"/>
</dbReference>
<dbReference type="InterPro" id="IPR005119">
    <property type="entry name" value="LysR_subst-bd"/>
</dbReference>
<dbReference type="SUPFAM" id="SSF53850">
    <property type="entry name" value="Periplasmic binding protein-like II"/>
    <property type="match status" value="1"/>
</dbReference>
<dbReference type="PANTHER" id="PTHR30346">
    <property type="entry name" value="TRANSCRIPTIONAL DUAL REGULATOR HCAR-RELATED"/>
    <property type="match status" value="1"/>
</dbReference>
<reference evidence="6 7" key="1">
    <citation type="submission" date="2024-04" db="EMBL/GenBank/DDBJ databases">
        <title>Polymorphospora sp. isolated from Baiyangdian Lake in Xiong'an New Area.</title>
        <authorList>
            <person name="Zhang X."/>
            <person name="Liu J."/>
        </authorList>
    </citation>
    <scope>NUCLEOTIDE SEQUENCE [LARGE SCALE GENOMIC DNA]</scope>
    <source>
        <strain evidence="6 7">2-325</strain>
    </source>
</reference>
<keyword evidence="2" id="KW-0805">Transcription regulation</keyword>
<accession>A0ABV5CP16</accession>
<keyword evidence="7" id="KW-1185">Reference proteome</keyword>